<dbReference type="PROSITE" id="PS00383">
    <property type="entry name" value="TYR_PHOSPHATASE_1"/>
    <property type="match status" value="1"/>
</dbReference>
<proteinExistence type="predicted"/>
<evidence type="ECO:0000256" key="1">
    <source>
        <dbReference type="ARBA" id="ARBA00022801"/>
    </source>
</evidence>
<keyword evidence="1" id="KW-0378">Hydrolase</keyword>
<dbReference type="InterPro" id="IPR050561">
    <property type="entry name" value="PTP"/>
</dbReference>
<dbReference type="STRING" id="481446.NIT7645_02118"/>
<dbReference type="InterPro" id="IPR057023">
    <property type="entry name" value="PTP-SAK"/>
</dbReference>
<feature type="domain" description="Tyrosine specific protein phosphatases" evidence="2">
    <location>
        <begin position="120"/>
        <end position="171"/>
    </location>
</feature>
<dbReference type="AlphaFoldDB" id="A0A0H5D729"/>
<dbReference type="PANTHER" id="PTHR23339">
    <property type="entry name" value="TYROSINE SPECIFIC PROTEIN PHOSPHATASE AND DUAL SPECIFICITY PROTEIN PHOSPHATASE"/>
    <property type="match status" value="1"/>
</dbReference>
<dbReference type="PROSITE" id="PS50056">
    <property type="entry name" value="TYR_PHOSPHATASE_2"/>
    <property type="match status" value="1"/>
</dbReference>
<dbReference type="GO" id="GO:0016791">
    <property type="term" value="F:phosphatase activity"/>
    <property type="evidence" value="ECO:0007669"/>
    <property type="project" value="UniProtKB-ARBA"/>
</dbReference>
<keyword evidence="4" id="KW-1185">Reference proteome</keyword>
<dbReference type="SUPFAM" id="SSF52799">
    <property type="entry name" value="(Phosphotyrosine protein) phosphatases II"/>
    <property type="match status" value="1"/>
</dbReference>
<accession>A0A0H5D729</accession>
<dbReference type="InterPro" id="IPR029021">
    <property type="entry name" value="Prot-tyrosine_phosphatase-like"/>
</dbReference>
<sequence length="186" mass="19808">MEDGSQHCDETQKGGPGDGLTLHALSVADGILALCPLPGAGGDYEADMAHIREWQPGLVISMTTTEEHETLGARTLGADLQGMGCRWIHLPVPDFSPPPPDILARWPEVSHLARKALVGGGRVLVHCRGGCGRSGMVVLRLMTECGEKPELALARLRQVRPCAIETDAQMAWAYGPRRIPSAGSDG</sequence>
<protein>
    <submittedName>
        <fullName evidence="3">Dual specificity phosphatase, catalytic domain</fullName>
    </submittedName>
</protein>
<dbReference type="RefSeq" id="WP_008558910.1">
    <property type="nucleotide sequence ID" value="NZ_CAKZKN010000026.1"/>
</dbReference>
<evidence type="ECO:0000259" key="2">
    <source>
        <dbReference type="PROSITE" id="PS50056"/>
    </source>
</evidence>
<gene>
    <name evidence="3" type="ORF">NIT7321_03774</name>
</gene>
<dbReference type="Proteomes" id="UP000043764">
    <property type="component" value="Unassembled WGS sequence"/>
</dbReference>
<name>A0A0H5D729_9RHOB</name>
<dbReference type="InterPro" id="IPR016130">
    <property type="entry name" value="Tyr_Pase_AS"/>
</dbReference>
<organism evidence="3 4">
    <name type="scientific">Phaeobacter italicus</name>
    <dbReference type="NCBI Taxonomy" id="481446"/>
    <lineage>
        <taxon>Bacteria</taxon>
        <taxon>Pseudomonadati</taxon>
        <taxon>Pseudomonadota</taxon>
        <taxon>Alphaproteobacteria</taxon>
        <taxon>Rhodobacterales</taxon>
        <taxon>Roseobacteraceae</taxon>
        <taxon>Phaeobacter</taxon>
    </lineage>
</organism>
<reference evidence="3 4" key="1">
    <citation type="submission" date="2015-05" db="EMBL/GenBank/DDBJ databases">
        <authorList>
            <person name="Rodrigo-Torres Lidia"/>
            <person name="Arahal R.David."/>
        </authorList>
    </citation>
    <scope>NUCLEOTIDE SEQUENCE [LARGE SCALE GENOMIC DNA]</scope>
    <source>
        <strain evidence="3 4">CECT 7321</strain>
    </source>
</reference>
<evidence type="ECO:0000313" key="3">
    <source>
        <dbReference type="EMBL" id="CRL12891.1"/>
    </source>
</evidence>
<dbReference type="OrthoDB" id="9806482at2"/>
<evidence type="ECO:0000313" key="4">
    <source>
        <dbReference type="Proteomes" id="UP000043764"/>
    </source>
</evidence>
<dbReference type="EMBL" id="CVRL01000046">
    <property type="protein sequence ID" value="CRL12891.1"/>
    <property type="molecule type" value="Genomic_DNA"/>
</dbReference>
<dbReference type="Pfam" id="PF22784">
    <property type="entry name" value="PTP-SAK"/>
    <property type="match status" value="1"/>
</dbReference>
<dbReference type="Gene3D" id="3.90.190.10">
    <property type="entry name" value="Protein tyrosine phosphatase superfamily"/>
    <property type="match status" value="1"/>
</dbReference>
<dbReference type="InterPro" id="IPR000387">
    <property type="entry name" value="Tyr_Pase_dom"/>
</dbReference>